<dbReference type="PANTHER" id="PTHR10350:SF6">
    <property type="entry name" value="NUCLEAR PORE COMPLEX PROTEIN NUP155"/>
    <property type="match status" value="1"/>
</dbReference>
<evidence type="ECO:0000256" key="1">
    <source>
        <dbReference type="ARBA" id="ARBA00004123"/>
    </source>
</evidence>
<name>A0A1I7X7C7_HETBA</name>
<dbReference type="Pfam" id="PF03177">
    <property type="entry name" value="Nucleoporin_C"/>
    <property type="match status" value="1"/>
</dbReference>
<keyword evidence="2" id="KW-0813">Transport</keyword>
<dbReference type="GO" id="GO:0017056">
    <property type="term" value="F:structural constituent of nuclear pore"/>
    <property type="evidence" value="ECO:0007669"/>
    <property type="project" value="InterPro"/>
</dbReference>
<protein>
    <submittedName>
        <fullName evidence="6">NPH3 domain-containing protein</fullName>
    </submittedName>
</protein>
<dbReference type="AlphaFoldDB" id="A0A1I7X7C7"/>
<evidence type="ECO:0000256" key="3">
    <source>
        <dbReference type="ARBA" id="ARBA00023242"/>
    </source>
</evidence>
<dbReference type="GO" id="GO:0036228">
    <property type="term" value="P:protein localization to nuclear inner membrane"/>
    <property type="evidence" value="ECO:0007669"/>
    <property type="project" value="TreeGrafter"/>
</dbReference>
<keyword evidence="5" id="KW-1185">Reference proteome</keyword>
<dbReference type="GO" id="GO:0000972">
    <property type="term" value="P:transcription-dependent tethering of RNA polymerase II gene DNA at nuclear periphery"/>
    <property type="evidence" value="ECO:0007669"/>
    <property type="project" value="TreeGrafter"/>
</dbReference>
<dbReference type="PANTHER" id="PTHR10350">
    <property type="entry name" value="NUCLEAR PORE COMPLEX PROTEIN NUP155"/>
    <property type="match status" value="1"/>
</dbReference>
<sequence>MSWKGIWILKVKINAINKCIIRRNSVNHSVGGAGQGYQHAPSRRHDALYYYFSRLVAPIWNYPLCEVKDNTLYTVLNSSEMDWLSAELRRLGDVMEKYGLLPKPDTTWNNTSTGKMNANGFDLSAISAGIDPSSLPTLAARRFCQLVGENQHLNGDLIRAMIKYFLGDEAGTRDLSDRLRNLCPNLYSKDDACVTNAMEQLKLASLTGSGSARNRLVDRACDMFRQSICKVSLSAVSKTLAELSAYEQIVDLCILKAKRDDPKQLALVAYRHGRIGEDREIAAVERKRWESYKYEIS</sequence>
<evidence type="ECO:0000259" key="4">
    <source>
        <dbReference type="Pfam" id="PF03177"/>
    </source>
</evidence>
<feature type="domain" description="Nucleoporin Nup133/Nup155-like C-terminal" evidence="4">
    <location>
        <begin position="123"/>
        <end position="293"/>
    </location>
</feature>
<dbReference type="Proteomes" id="UP000095283">
    <property type="component" value="Unplaced"/>
</dbReference>
<evidence type="ECO:0000313" key="5">
    <source>
        <dbReference type="Proteomes" id="UP000095283"/>
    </source>
</evidence>
<evidence type="ECO:0000256" key="2">
    <source>
        <dbReference type="ARBA" id="ARBA00022448"/>
    </source>
</evidence>
<organism evidence="5 6">
    <name type="scientific">Heterorhabditis bacteriophora</name>
    <name type="common">Entomopathogenic nematode worm</name>
    <dbReference type="NCBI Taxonomy" id="37862"/>
    <lineage>
        <taxon>Eukaryota</taxon>
        <taxon>Metazoa</taxon>
        <taxon>Ecdysozoa</taxon>
        <taxon>Nematoda</taxon>
        <taxon>Chromadorea</taxon>
        <taxon>Rhabditida</taxon>
        <taxon>Rhabditina</taxon>
        <taxon>Rhabditomorpha</taxon>
        <taxon>Strongyloidea</taxon>
        <taxon>Heterorhabditidae</taxon>
        <taxon>Heterorhabditis</taxon>
    </lineage>
</organism>
<proteinExistence type="predicted"/>
<accession>A0A1I7X7C7</accession>
<dbReference type="GO" id="GO:0006405">
    <property type="term" value="P:RNA export from nucleus"/>
    <property type="evidence" value="ECO:0007669"/>
    <property type="project" value="TreeGrafter"/>
</dbReference>
<dbReference type="Gene3D" id="1.20.58.1780">
    <property type="match status" value="1"/>
</dbReference>
<reference evidence="6" key="1">
    <citation type="submission" date="2016-11" db="UniProtKB">
        <authorList>
            <consortium name="WormBaseParasite"/>
        </authorList>
    </citation>
    <scope>IDENTIFICATION</scope>
</reference>
<evidence type="ECO:0000313" key="6">
    <source>
        <dbReference type="WBParaSite" id="Hba_13473"/>
    </source>
</evidence>
<keyword evidence="3" id="KW-0539">Nucleus</keyword>
<dbReference type="GO" id="GO:0044611">
    <property type="term" value="C:nuclear pore inner ring"/>
    <property type="evidence" value="ECO:0007669"/>
    <property type="project" value="TreeGrafter"/>
</dbReference>
<dbReference type="InterPro" id="IPR007187">
    <property type="entry name" value="Nucleoporin_Nup133/Nup155_C"/>
</dbReference>
<dbReference type="Gene3D" id="1.25.40.450">
    <property type="entry name" value="Nucleoporin, helical domain, N-terminal subdomain"/>
    <property type="match status" value="1"/>
</dbReference>
<comment type="subcellular location">
    <subcellularLocation>
        <location evidence="1">Nucleus</location>
    </subcellularLocation>
</comment>
<dbReference type="InterPro" id="IPR042533">
    <property type="entry name" value="Nucleoporin_Nup155_C_1"/>
</dbReference>
<dbReference type="GO" id="GO:0006606">
    <property type="term" value="P:protein import into nucleus"/>
    <property type="evidence" value="ECO:0007669"/>
    <property type="project" value="TreeGrafter"/>
</dbReference>
<dbReference type="InterPro" id="IPR004870">
    <property type="entry name" value="Nucleoporin_Nup155"/>
</dbReference>
<dbReference type="WBParaSite" id="Hba_13473">
    <property type="protein sequence ID" value="Hba_13473"/>
    <property type="gene ID" value="Hba_13473"/>
</dbReference>